<reference evidence="4 7" key="2">
    <citation type="submission" date="2019-06" db="EMBL/GenBank/DDBJ databases">
        <title>Whole genome shotgun sequence of Brevibacillus agri NBRC 15538.</title>
        <authorList>
            <person name="Hosoyama A."/>
            <person name="Uohara A."/>
            <person name="Ohji S."/>
            <person name="Ichikawa N."/>
        </authorList>
    </citation>
    <scope>NUCLEOTIDE SEQUENCE [LARGE SCALE GENOMIC DNA]</scope>
    <source>
        <strain evidence="4 7">NBRC 15538</strain>
    </source>
</reference>
<organism evidence="5 6">
    <name type="scientific">Brevibacillus agri</name>
    <dbReference type="NCBI Taxonomy" id="51101"/>
    <lineage>
        <taxon>Bacteria</taxon>
        <taxon>Bacillati</taxon>
        <taxon>Bacillota</taxon>
        <taxon>Bacilli</taxon>
        <taxon>Bacillales</taxon>
        <taxon>Paenibacillaceae</taxon>
        <taxon>Brevibacillus</taxon>
    </lineage>
</organism>
<name>A0A3M8A508_9BACL</name>
<feature type="domain" description="SAVED-fused 2TM effector" evidence="3">
    <location>
        <begin position="23"/>
        <end position="138"/>
    </location>
</feature>
<evidence type="ECO:0000313" key="4">
    <source>
        <dbReference type="EMBL" id="GED28781.1"/>
    </source>
</evidence>
<comment type="caution">
    <text evidence="5">The sequence shown here is derived from an EMBL/GenBank/DDBJ whole genome shotgun (WGS) entry which is preliminary data.</text>
</comment>
<dbReference type="Proteomes" id="UP000276178">
    <property type="component" value="Unassembled WGS sequence"/>
</dbReference>
<keyword evidence="1" id="KW-0812">Transmembrane</keyword>
<evidence type="ECO:0000259" key="2">
    <source>
        <dbReference type="Pfam" id="PF18145"/>
    </source>
</evidence>
<evidence type="ECO:0000313" key="6">
    <source>
        <dbReference type="Proteomes" id="UP000276178"/>
    </source>
</evidence>
<evidence type="ECO:0000313" key="7">
    <source>
        <dbReference type="Proteomes" id="UP000317180"/>
    </source>
</evidence>
<keyword evidence="1" id="KW-1133">Transmembrane helix</keyword>
<protein>
    <submittedName>
        <fullName evidence="5">SAVED domain-containing protein</fullName>
    </submittedName>
</protein>
<dbReference type="InterPro" id="IPR041167">
    <property type="entry name" value="Saf_2TM"/>
</dbReference>
<reference evidence="5 6" key="1">
    <citation type="submission" date="2018-10" db="EMBL/GenBank/DDBJ databases">
        <title>Phylogenomics of Brevibacillus.</title>
        <authorList>
            <person name="Dunlap C."/>
        </authorList>
    </citation>
    <scope>NUCLEOTIDE SEQUENCE [LARGE SCALE GENOMIC DNA]</scope>
    <source>
        <strain evidence="5 6">NRRL NRS 1219</strain>
    </source>
</reference>
<feature type="transmembrane region" description="Helical" evidence="1">
    <location>
        <begin position="71"/>
        <end position="91"/>
    </location>
</feature>
<feature type="transmembrane region" description="Helical" evidence="1">
    <location>
        <begin position="34"/>
        <end position="51"/>
    </location>
</feature>
<dbReference type="Pfam" id="PF18303">
    <property type="entry name" value="Saf_2TM"/>
    <property type="match status" value="1"/>
</dbReference>
<feature type="domain" description="SMODS-associated and fused to various effectors" evidence="2">
    <location>
        <begin position="150"/>
        <end position="346"/>
    </location>
</feature>
<dbReference type="InterPro" id="IPR040836">
    <property type="entry name" value="SAVED"/>
</dbReference>
<evidence type="ECO:0000256" key="1">
    <source>
        <dbReference type="SAM" id="Phobius"/>
    </source>
</evidence>
<evidence type="ECO:0000259" key="3">
    <source>
        <dbReference type="Pfam" id="PF18303"/>
    </source>
</evidence>
<sequence length="364" mass="42215">MSVTMIFSIVSVLIFIVGLFFAINNFVKKRREEAVSGLLITMGIELIFGSFGTFDDKLFAFLSNQQVDTNYLQLITGFILLIGGIYFHFYIKNKMYILNINGYFDKRIEHHQNDLNLSPFEFKEKEIDFIRLYRKGINEAIAQEIQEELSDKIEAFKVESRDKKRAYTGIAPIPFIMLAGKFFERHVLDEYFEYNKLNDVYYELTNCKTGWTSRPYPQLVQNPPLDSLGGTQEEEIVIAVSVTSQITDEDTAQFSCPKIYLSLPQPMDYAIKYKEQLKDYCNAVYMVLMDTQQAYPNIKKIHLLYSGQSCLAFELGKLMDDNRMVQIISYQYDRQRTIKYPWGIVLNGTQKGSLVTRDTFLVSA</sequence>
<proteinExistence type="predicted"/>
<dbReference type="EMBL" id="RHHN01000128">
    <property type="protein sequence ID" value="RNB45787.1"/>
    <property type="molecule type" value="Genomic_DNA"/>
</dbReference>
<gene>
    <name evidence="4" type="ORF">BAG01nite_48830</name>
    <name evidence="5" type="ORF">EB820_25540</name>
</gene>
<dbReference type="EMBL" id="BJOD01000108">
    <property type="protein sequence ID" value="GED28781.1"/>
    <property type="molecule type" value="Genomic_DNA"/>
</dbReference>
<keyword evidence="7" id="KW-1185">Reference proteome</keyword>
<dbReference type="AlphaFoldDB" id="A0A3M8A508"/>
<feature type="transmembrane region" description="Helical" evidence="1">
    <location>
        <begin position="6"/>
        <end position="27"/>
    </location>
</feature>
<dbReference type="Proteomes" id="UP000317180">
    <property type="component" value="Unassembled WGS sequence"/>
</dbReference>
<dbReference type="NCBIfam" id="NF033611">
    <property type="entry name" value="SAVED"/>
    <property type="match status" value="1"/>
</dbReference>
<dbReference type="RefSeq" id="WP_026558525.1">
    <property type="nucleotide sequence ID" value="NZ_BJOD01000108.1"/>
</dbReference>
<keyword evidence="1" id="KW-0472">Membrane</keyword>
<dbReference type="OrthoDB" id="2939767at2"/>
<accession>A0A3M8A508</accession>
<evidence type="ECO:0000313" key="5">
    <source>
        <dbReference type="EMBL" id="RNB45787.1"/>
    </source>
</evidence>
<dbReference type="GeneID" id="82813546"/>
<dbReference type="Pfam" id="PF18145">
    <property type="entry name" value="SAVED"/>
    <property type="match status" value="1"/>
</dbReference>